<dbReference type="Gene3D" id="3.40.50.720">
    <property type="entry name" value="NAD(P)-binding Rossmann-like Domain"/>
    <property type="match status" value="1"/>
</dbReference>
<reference evidence="3" key="1">
    <citation type="journal article" date="2019" name="Int. J. Syst. Evol. Microbiol.">
        <title>The Global Catalogue of Microorganisms (GCM) 10K type strain sequencing project: providing services to taxonomists for standard genome sequencing and annotation.</title>
        <authorList>
            <consortium name="The Broad Institute Genomics Platform"/>
            <consortium name="The Broad Institute Genome Sequencing Center for Infectious Disease"/>
            <person name="Wu L."/>
            <person name="Ma J."/>
        </authorList>
    </citation>
    <scope>NUCLEOTIDE SEQUENCE [LARGE SCALE GENOMIC DNA]</scope>
    <source>
        <strain evidence="3">CGMCC 4.7152</strain>
    </source>
</reference>
<dbReference type="Proteomes" id="UP001595912">
    <property type="component" value="Unassembled WGS sequence"/>
</dbReference>
<keyword evidence="3" id="KW-1185">Reference proteome</keyword>
<dbReference type="SUPFAM" id="SSF50129">
    <property type="entry name" value="GroES-like"/>
    <property type="match status" value="1"/>
</dbReference>
<proteinExistence type="predicted"/>
<dbReference type="EMBL" id="JBHSIU010000125">
    <property type="protein sequence ID" value="MFC5007462.1"/>
    <property type="molecule type" value="Genomic_DNA"/>
</dbReference>
<feature type="domain" description="Enoyl reductase (ER)" evidence="1">
    <location>
        <begin position="10"/>
        <end position="315"/>
    </location>
</feature>
<evidence type="ECO:0000259" key="1">
    <source>
        <dbReference type="SMART" id="SM00829"/>
    </source>
</evidence>
<protein>
    <submittedName>
        <fullName evidence="2">Zinc-binding alcohol dehydrogenase family protein</fullName>
    </submittedName>
</protein>
<dbReference type="InterPro" id="IPR051397">
    <property type="entry name" value="Zn-ADH-like_protein"/>
</dbReference>
<dbReference type="PANTHER" id="PTHR43677:SF11">
    <property type="entry name" value="ZINC-CONTAINING ALCOHOL DEHYDROGENASE"/>
    <property type="match status" value="1"/>
</dbReference>
<comment type="caution">
    <text evidence="2">The sequence shown here is derived from an EMBL/GenBank/DDBJ whole genome shotgun (WGS) entry which is preliminary data.</text>
</comment>
<evidence type="ECO:0000313" key="2">
    <source>
        <dbReference type="EMBL" id="MFC5007462.1"/>
    </source>
</evidence>
<dbReference type="Gene3D" id="3.90.180.10">
    <property type="entry name" value="Medium-chain alcohol dehydrogenases, catalytic domain"/>
    <property type="match status" value="1"/>
</dbReference>
<sequence>MRVGQLTEFGQTPVVAQMEDPVPAPGEALVEVHMGALNPFDLRIASGEFYIRPSLPYVVGNEGVGVVLRSQRWPAGTRVRFGSSARPGGFAERVVVPDEQLTAVPDKVPDAVAAGIGVAGLAAWGGFTAGRLGAGDRVAVLGATGVVGRIAVQVARILGASRVVALGRDPGALETLAELGADASVAIDGQDPATLADSIVHAAGGPVNVVLDLVGGYPAQAAVMAAAPGARLVHIGDAAGGMLVFPSATLRSRSIEVRGYTNLALPPAEANSMLTLLLGHAESGLLRLEHDTVPLDELPVAWHRQGGSPHRKLVIALR</sequence>
<organism evidence="2 3">
    <name type="scientific">Dactylosporangium cerinum</name>
    <dbReference type="NCBI Taxonomy" id="1434730"/>
    <lineage>
        <taxon>Bacteria</taxon>
        <taxon>Bacillati</taxon>
        <taxon>Actinomycetota</taxon>
        <taxon>Actinomycetes</taxon>
        <taxon>Micromonosporales</taxon>
        <taxon>Micromonosporaceae</taxon>
        <taxon>Dactylosporangium</taxon>
    </lineage>
</organism>
<dbReference type="SMART" id="SM00829">
    <property type="entry name" value="PKS_ER"/>
    <property type="match status" value="1"/>
</dbReference>
<dbReference type="PANTHER" id="PTHR43677">
    <property type="entry name" value="SHORT-CHAIN DEHYDROGENASE/REDUCTASE"/>
    <property type="match status" value="1"/>
</dbReference>
<dbReference type="RefSeq" id="WP_380128105.1">
    <property type="nucleotide sequence ID" value="NZ_JBHSIU010000125.1"/>
</dbReference>
<dbReference type="InterPro" id="IPR020843">
    <property type="entry name" value="ER"/>
</dbReference>
<dbReference type="SUPFAM" id="SSF51735">
    <property type="entry name" value="NAD(P)-binding Rossmann-fold domains"/>
    <property type="match status" value="1"/>
</dbReference>
<dbReference type="InterPro" id="IPR036291">
    <property type="entry name" value="NAD(P)-bd_dom_sf"/>
</dbReference>
<dbReference type="InterPro" id="IPR013149">
    <property type="entry name" value="ADH-like_C"/>
</dbReference>
<gene>
    <name evidence="2" type="ORF">ACFPIJ_57835</name>
</gene>
<name>A0ABV9WGQ5_9ACTN</name>
<dbReference type="Pfam" id="PF00107">
    <property type="entry name" value="ADH_zinc_N"/>
    <property type="match status" value="1"/>
</dbReference>
<dbReference type="Pfam" id="PF08240">
    <property type="entry name" value="ADH_N"/>
    <property type="match status" value="1"/>
</dbReference>
<accession>A0ABV9WGQ5</accession>
<dbReference type="InterPro" id="IPR013154">
    <property type="entry name" value="ADH-like_N"/>
</dbReference>
<dbReference type="InterPro" id="IPR011032">
    <property type="entry name" value="GroES-like_sf"/>
</dbReference>
<evidence type="ECO:0000313" key="3">
    <source>
        <dbReference type="Proteomes" id="UP001595912"/>
    </source>
</evidence>